<name>A0AA37LEQ1_9PEZI</name>
<dbReference type="AlphaFoldDB" id="A0AA37LEQ1"/>
<keyword evidence="2" id="KW-0472">Membrane</keyword>
<keyword evidence="2" id="KW-0812">Transmembrane</keyword>
<protein>
    <submittedName>
        <fullName evidence="3">Uncharacterized protein</fullName>
    </submittedName>
</protein>
<feature type="transmembrane region" description="Helical" evidence="2">
    <location>
        <begin position="23"/>
        <end position="45"/>
    </location>
</feature>
<keyword evidence="4" id="KW-1185">Reference proteome</keyword>
<dbReference type="RefSeq" id="XP_049125202.1">
    <property type="nucleotide sequence ID" value="XM_049269245.1"/>
</dbReference>
<keyword evidence="2" id="KW-1133">Transmembrane helix</keyword>
<accession>A0AA37LEQ1</accession>
<dbReference type="GeneID" id="73323835"/>
<dbReference type="EMBL" id="BQXU01000006">
    <property type="protein sequence ID" value="GKT42852.1"/>
    <property type="molecule type" value="Genomic_DNA"/>
</dbReference>
<comment type="caution">
    <text evidence="3">The sequence shown here is derived from an EMBL/GenBank/DDBJ whole genome shotgun (WGS) entry which is preliminary data.</text>
</comment>
<reference evidence="3 4" key="1">
    <citation type="submission" date="2022-03" db="EMBL/GenBank/DDBJ databases">
        <title>Genome data of Colletotrichum spp.</title>
        <authorList>
            <person name="Utami Y.D."/>
            <person name="Hiruma K."/>
        </authorList>
    </citation>
    <scope>NUCLEOTIDE SEQUENCE [LARGE SCALE GENOMIC DNA]</scope>
    <source>
        <strain evidence="3 4">MAFF 239500</strain>
    </source>
</reference>
<sequence length="71" mass="7577">MTADHSTKQLGPSAGNMRHGMDLFAPPALSIVYIELLFMPLPLVARRLTEVGGPSSSDSDRSFTEATDAEA</sequence>
<evidence type="ECO:0000256" key="2">
    <source>
        <dbReference type="SAM" id="Phobius"/>
    </source>
</evidence>
<evidence type="ECO:0000313" key="4">
    <source>
        <dbReference type="Proteomes" id="UP001055115"/>
    </source>
</evidence>
<gene>
    <name evidence="3" type="ORF">ColSpa_03033</name>
</gene>
<organism evidence="3 4">
    <name type="scientific">Colletotrichum spaethianum</name>
    <dbReference type="NCBI Taxonomy" id="700344"/>
    <lineage>
        <taxon>Eukaryota</taxon>
        <taxon>Fungi</taxon>
        <taxon>Dikarya</taxon>
        <taxon>Ascomycota</taxon>
        <taxon>Pezizomycotina</taxon>
        <taxon>Sordariomycetes</taxon>
        <taxon>Hypocreomycetidae</taxon>
        <taxon>Glomerellales</taxon>
        <taxon>Glomerellaceae</taxon>
        <taxon>Colletotrichum</taxon>
        <taxon>Colletotrichum spaethianum species complex</taxon>
    </lineage>
</organism>
<dbReference type="Proteomes" id="UP001055115">
    <property type="component" value="Unassembled WGS sequence"/>
</dbReference>
<evidence type="ECO:0000256" key="1">
    <source>
        <dbReference type="SAM" id="MobiDB-lite"/>
    </source>
</evidence>
<feature type="region of interest" description="Disordered" evidence="1">
    <location>
        <begin position="50"/>
        <end position="71"/>
    </location>
</feature>
<proteinExistence type="predicted"/>
<evidence type="ECO:0000313" key="3">
    <source>
        <dbReference type="EMBL" id="GKT42852.1"/>
    </source>
</evidence>